<evidence type="ECO:0000259" key="2">
    <source>
        <dbReference type="PROSITE" id="PS50013"/>
    </source>
</evidence>
<dbReference type="Pfam" id="PF00385">
    <property type="entry name" value="Chromo"/>
    <property type="match status" value="1"/>
</dbReference>
<dbReference type="GO" id="GO:0006338">
    <property type="term" value="P:chromatin remodeling"/>
    <property type="evidence" value="ECO:0007669"/>
    <property type="project" value="UniProtKB-ARBA"/>
</dbReference>
<feature type="compositionally biased region" description="Low complexity" evidence="1">
    <location>
        <begin position="401"/>
        <end position="428"/>
    </location>
</feature>
<evidence type="ECO:0000256" key="1">
    <source>
        <dbReference type="SAM" id="MobiDB-lite"/>
    </source>
</evidence>
<dbReference type="SUPFAM" id="SSF54160">
    <property type="entry name" value="Chromo domain-like"/>
    <property type="match status" value="1"/>
</dbReference>
<gene>
    <name evidence="3" type="ORF">PHLCEN_2v7749</name>
</gene>
<name>A0A2R6NVZ2_9APHY</name>
<comment type="caution">
    <text evidence="3">The sequence shown here is derived from an EMBL/GenBank/DDBJ whole genome shotgun (WGS) entry which is preliminary data.</text>
</comment>
<feature type="region of interest" description="Disordered" evidence="1">
    <location>
        <begin position="93"/>
        <end position="385"/>
    </location>
</feature>
<reference evidence="3 4" key="1">
    <citation type="submission" date="2018-02" db="EMBL/GenBank/DDBJ databases">
        <title>Genome sequence of the basidiomycete white-rot fungus Phlebia centrifuga.</title>
        <authorList>
            <person name="Granchi Z."/>
            <person name="Peng M."/>
            <person name="de Vries R.P."/>
            <person name="Hilden K."/>
            <person name="Makela M.R."/>
            <person name="Grigoriev I."/>
            <person name="Riley R."/>
        </authorList>
    </citation>
    <scope>NUCLEOTIDE SEQUENCE [LARGE SCALE GENOMIC DNA]</scope>
    <source>
        <strain evidence="3 4">FBCC195</strain>
    </source>
</reference>
<feature type="compositionally biased region" description="Low complexity" evidence="1">
    <location>
        <begin position="251"/>
        <end position="265"/>
    </location>
</feature>
<dbReference type="Gene3D" id="2.40.50.40">
    <property type="match status" value="1"/>
</dbReference>
<evidence type="ECO:0000313" key="3">
    <source>
        <dbReference type="EMBL" id="PSR77559.1"/>
    </source>
</evidence>
<dbReference type="STRING" id="98765.A0A2R6NVZ2"/>
<accession>A0A2R6NVZ2</accession>
<dbReference type="InterPro" id="IPR023780">
    <property type="entry name" value="Chromo_domain"/>
</dbReference>
<dbReference type="PROSITE" id="PS50013">
    <property type="entry name" value="CHROMO_2"/>
    <property type="match status" value="1"/>
</dbReference>
<feature type="compositionally biased region" description="Acidic residues" evidence="1">
    <location>
        <begin position="306"/>
        <end position="315"/>
    </location>
</feature>
<dbReference type="Proteomes" id="UP000186601">
    <property type="component" value="Unassembled WGS sequence"/>
</dbReference>
<feature type="compositionally biased region" description="Acidic residues" evidence="1">
    <location>
        <begin position="143"/>
        <end position="152"/>
    </location>
</feature>
<feature type="compositionally biased region" description="Basic and acidic residues" evidence="1">
    <location>
        <begin position="326"/>
        <end position="352"/>
    </location>
</feature>
<feature type="compositionally biased region" description="Polar residues" evidence="1">
    <location>
        <begin position="237"/>
        <end position="250"/>
    </location>
</feature>
<dbReference type="OrthoDB" id="3268967at2759"/>
<organism evidence="3 4">
    <name type="scientific">Hermanssonia centrifuga</name>
    <dbReference type="NCBI Taxonomy" id="98765"/>
    <lineage>
        <taxon>Eukaryota</taxon>
        <taxon>Fungi</taxon>
        <taxon>Dikarya</taxon>
        <taxon>Basidiomycota</taxon>
        <taxon>Agaricomycotina</taxon>
        <taxon>Agaricomycetes</taxon>
        <taxon>Polyporales</taxon>
        <taxon>Meruliaceae</taxon>
        <taxon>Hermanssonia</taxon>
    </lineage>
</organism>
<feature type="compositionally biased region" description="Basic and acidic residues" evidence="1">
    <location>
        <begin position="109"/>
        <end position="120"/>
    </location>
</feature>
<dbReference type="AlphaFoldDB" id="A0A2R6NVZ2"/>
<evidence type="ECO:0000313" key="4">
    <source>
        <dbReference type="Proteomes" id="UP000186601"/>
    </source>
</evidence>
<protein>
    <recommendedName>
        <fullName evidence="2">Chromo domain-containing protein</fullName>
    </recommendedName>
</protein>
<proteinExistence type="predicted"/>
<dbReference type="InterPro" id="IPR016197">
    <property type="entry name" value="Chromo-like_dom_sf"/>
</dbReference>
<feature type="domain" description="Chromo" evidence="2">
    <location>
        <begin position="26"/>
        <end position="84"/>
    </location>
</feature>
<dbReference type="EMBL" id="MLYV02000787">
    <property type="protein sequence ID" value="PSR77559.1"/>
    <property type="molecule type" value="Genomic_DNA"/>
</dbReference>
<keyword evidence="4" id="KW-1185">Reference proteome</keyword>
<feature type="region of interest" description="Disordered" evidence="1">
    <location>
        <begin position="398"/>
        <end position="438"/>
    </location>
</feature>
<dbReference type="InterPro" id="IPR000953">
    <property type="entry name" value="Chromo/chromo_shadow_dom"/>
</dbReference>
<feature type="compositionally biased region" description="Basic and acidic residues" evidence="1">
    <location>
        <begin position="289"/>
        <end position="305"/>
    </location>
</feature>
<sequence>MSSGEEEYEVGKWHTATSQSAIITRLLSESIVGARVEKKGSKKIWWKGYTVDHDTWEPVESFEDSEHFVENFWKRIRDGRDHARLEEYTVGEELFPVGPPPSAKSKGKAKSESKRNKEPASRTPKATSEAKTRGSVKRKVIDIEDDEPQDSSDEVRSIITEPNTNKRTGASAKKRRVEAAQSPASKRKRGRLYKIQAEEEQEVEEVISPTRMLTRKHSTQDIGASPHPPALPRRKLNSASKETKAGNTSVTRARAPTSRRASSSSSRKKLPKAAKEVSPDELLLVSDSEPEREQRAARERNKLEREDEPMQEDTLEVPSSEAQDLELERRAELAAEAAREASPEIPLEERHAPPPFSRAKVPAHRQRAANPRVKMMETNLPVESSGISAKSRIVAHLNGEATAAGSSTTASKPSTSKSSRRVAASSKAGPGRSSYGMQGIASGFRSAVDSITREAVDTSKRLFGLGARAAPEGDQDTAVDLSNEVAETEQGSEVPTAEELLQIAGLDVAAANTLPDYEDIDAEGEPDPDADGERVSEIYSEELIEMRTDVEITTELPEGHSIENIVVTEETTFETTTVEETTLTITTSGTIVNPPDAVIGNGHASGSSNNNGAAWKQTTIFGPLGLGREAPVSPVLPTPVDPAIECPPPVFAIVLTSSIHLPVILKDVHPPSRPQSKPLDAIVTNTNPGPPAKFYKSPHTETLVNAFRAEGSCARVVLEDSAGPQEKKNFERFRSRLQAGELLIAMIGGHVLAFVSAENMLLSPKLGISPNLIGLGDNILVSEVVIEDDQSYCEAAFNAGDERW</sequence>